<comment type="catalytic activity">
    <reaction evidence="7">
        <text>L-aspartate + L-glutamine + ATP + H2O = L-asparagine + L-glutamate + AMP + diphosphate + H(+)</text>
        <dbReference type="Rhea" id="RHEA:12228"/>
        <dbReference type="ChEBI" id="CHEBI:15377"/>
        <dbReference type="ChEBI" id="CHEBI:15378"/>
        <dbReference type="ChEBI" id="CHEBI:29985"/>
        <dbReference type="ChEBI" id="CHEBI:29991"/>
        <dbReference type="ChEBI" id="CHEBI:30616"/>
        <dbReference type="ChEBI" id="CHEBI:33019"/>
        <dbReference type="ChEBI" id="CHEBI:58048"/>
        <dbReference type="ChEBI" id="CHEBI:58359"/>
        <dbReference type="ChEBI" id="CHEBI:456215"/>
        <dbReference type="EC" id="6.3.5.4"/>
    </reaction>
</comment>
<dbReference type="GO" id="GO:0006529">
    <property type="term" value="P:asparagine biosynthetic process"/>
    <property type="evidence" value="ECO:0007669"/>
    <property type="project" value="UniProtKB-KW"/>
</dbReference>
<dbReference type="InterPro" id="IPR029055">
    <property type="entry name" value="Ntn_hydrolases_N"/>
</dbReference>
<dbReference type="Proteomes" id="UP000242869">
    <property type="component" value="Unassembled WGS sequence"/>
</dbReference>
<evidence type="ECO:0000259" key="10">
    <source>
        <dbReference type="PROSITE" id="PS51278"/>
    </source>
</evidence>
<evidence type="ECO:0000256" key="5">
    <source>
        <dbReference type="ARBA" id="ARBA00022840"/>
    </source>
</evidence>
<dbReference type="CDD" id="cd01991">
    <property type="entry name" value="Asn_synthase_B_C"/>
    <property type="match status" value="1"/>
</dbReference>
<dbReference type="PANTHER" id="PTHR43284">
    <property type="entry name" value="ASPARAGINE SYNTHETASE (GLUTAMINE-HYDROLYZING)"/>
    <property type="match status" value="1"/>
</dbReference>
<dbReference type="InterPro" id="IPR006426">
    <property type="entry name" value="Asn_synth_AEB"/>
</dbReference>
<evidence type="ECO:0000313" key="12">
    <source>
        <dbReference type="Proteomes" id="UP000242869"/>
    </source>
</evidence>
<accession>A0A1I4XX09</accession>
<feature type="binding site" evidence="9">
    <location>
        <position position="121"/>
    </location>
    <ligand>
        <name>L-glutamine</name>
        <dbReference type="ChEBI" id="CHEBI:58359"/>
    </ligand>
</feature>
<keyword evidence="8" id="KW-0028">Amino-acid biosynthesis</keyword>
<keyword evidence="8" id="KW-0061">Asparagine biosynthesis</keyword>
<feature type="active site" description="For GATase activity" evidence="8">
    <location>
        <position position="13"/>
    </location>
</feature>
<dbReference type="RefSeq" id="WP_177187795.1">
    <property type="nucleotide sequence ID" value="NZ_FOVE01000006.1"/>
</dbReference>
<dbReference type="PROSITE" id="PS51278">
    <property type="entry name" value="GATASE_TYPE_2"/>
    <property type="match status" value="1"/>
</dbReference>
<comment type="pathway">
    <text evidence="1">Amino-acid biosynthesis; L-asparagine biosynthesis; L-asparagine from L-aspartate (L-Gln route): step 1/1.</text>
</comment>
<dbReference type="Pfam" id="PF13537">
    <property type="entry name" value="GATase_7"/>
    <property type="match status" value="1"/>
</dbReference>
<protein>
    <recommendedName>
        <fullName evidence="3">asparagine synthase (glutamine-hydrolyzing)</fullName>
        <ecNumber evidence="3">6.3.5.4</ecNumber>
    </recommendedName>
</protein>
<evidence type="ECO:0000256" key="4">
    <source>
        <dbReference type="ARBA" id="ARBA00022741"/>
    </source>
</evidence>
<evidence type="ECO:0000256" key="1">
    <source>
        <dbReference type="ARBA" id="ARBA00005187"/>
    </source>
</evidence>
<feature type="binding site" evidence="9">
    <location>
        <begin position="382"/>
        <end position="383"/>
    </location>
    <ligand>
        <name>ATP</name>
        <dbReference type="ChEBI" id="CHEBI:30616"/>
    </ligand>
</feature>
<dbReference type="SUPFAM" id="SSF56235">
    <property type="entry name" value="N-terminal nucleophile aminohydrolases (Ntn hydrolases)"/>
    <property type="match status" value="1"/>
</dbReference>
<gene>
    <name evidence="11" type="ORF">SAMN05660284_01159</name>
</gene>
<evidence type="ECO:0000256" key="6">
    <source>
        <dbReference type="ARBA" id="ARBA00022962"/>
    </source>
</evidence>
<dbReference type="Pfam" id="PF00733">
    <property type="entry name" value="Asn_synthase"/>
    <property type="match status" value="1"/>
</dbReference>
<evidence type="ECO:0000313" key="11">
    <source>
        <dbReference type="EMBL" id="SFN30344.1"/>
    </source>
</evidence>
<keyword evidence="5 9" id="KW-0067">ATP-binding</keyword>
<dbReference type="CDD" id="cd00712">
    <property type="entry name" value="AsnB"/>
    <property type="match status" value="1"/>
</dbReference>
<reference evidence="12" key="1">
    <citation type="submission" date="2016-10" db="EMBL/GenBank/DDBJ databases">
        <authorList>
            <person name="Varghese N."/>
            <person name="Submissions S."/>
        </authorList>
    </citation>
    <scope>NUCLEOTIDE SEQUENCE [LARGE SCALE GENOMIC DNA]</scope>
    <source>
        <strain evidence="12">DSM 6150</strain>
    </source>
</reference>
<dbReference type="InterPro" id="IPR001962">
    <property type="entry name" value="Asn_synthase"/>
</dbReference>
<sequence>MYDQNRFQGIAMCGISGILNFGGQPVAPRDIGAMTDALAHRGRDNAAVVLGGAERGRLSTYPGVALGHRRLSVIDLAPHSAQPMASEDERNWIVYNGELYNYRELRRELMGLGYAFGTESDTEVVLVAYQAWGEACLARFNGMFAFAIWSEASQSLFCARDPIGIKPFYFTRDEQSFKFASEARALVAGKTPALDSQSVTCYFLSMYVPRELSIFAGVRKLLPGHCMRVERSGKTEIRSYWSLPATGTRNISAEDAAVELQSILDKAVAAQLQSDVPVGALLSGGFDSGMIVASAAQHTQSLHTYSVGFDDGRQFNELPIAKALAARYGTIHHERVIRSDEVMDMLDKAIACMSEPIADSAMVPTYCLSQMAAEDGVKVLLSGTGGDEVFGGYSRYVGASRQRRLFYCVPRSIRHALGRTLFRDGPLGARLRHPALDMMLYTGGSPKLAGQLLSGRGGLNVFFETLAQDIFPPPIAGTPGLYENMLFDLQVYLPDELLTLLDQLTMAHTVEGRVPLLDIDLIAASYSLPPALHVSQHQAETRKLMRRMARGKLDERTFSARKQGFSGPMRYWIESNRYRFRERIMTMENVDMLNGIRFDHLWQTGAEQDPYWAGEVFSLYCFATWYQAHAAG</sequence>
<dbReference type="EMBL" id="FOVE01000006">
    <property type="protein sequence ID" value="SFN30344.1"/>
    <property type="molecule type" value="Genomic_DNA"/>
</dbReference>
<dbReference type="Gene3D" id="3.40.50.620">
    <property type="entry name" value="HUPs"/>
    <property type="match status" value="1"/>
</dbReference>
<dbReference type="SUPFAM" id="SSF52402">
    <property type="entry name" value="Adenine nucleotide alpha hydrolases-like"/>
    <property type="match status" value="1"/>
</dbReference>
<keyword evidence="6 8" id="KW-0315">Glutamine amidotransferase</keyword>
<evidence type="ECO:0000256" key="2">
    <source>
        <dbReference type="ARBA" id="ARBA00005752"/>
    </source>
</evidence>
<dbReference type="PIRSF" id="PIRSF001589">
    <property type="entry name" value="Asn_synthetase_glu-h"/>
    <property type="match status" value="1"/>
</dbReference>
<dbReference type="AlphaFoldDB" id="A0A1I4XX09"/>
<dbReference type="GO" id="GO:0005524">
    <property type="term" value="F:ATP binding"/>
    <property type="evidence" value="ECO:0007669"/>
    <property type="project" value="UniProtKB-KW"/>
</dbReference>
<dbReference type="STRING" id="83765.SAMN05660284_01159"/>
<keyword evidence="12" id="KW-1185">Reference proteome</keyword>
<comment type="similarity">
    <text evidence="2">Belongs to the asparagine synthetase family.</text>
</comment>
<dbReference type="Gene3D" id="3.60.20.10">
    <property type="entry name" value="Glutamine Phosphoribosylpyrophosphate, subunit 1, domain 1"/>
    <property type="match status" value="1"/>
</dbReference>
<dbReference type="InterPro" id="IPR033738">
    <property type="entry name" value="AsnB_N"/>
</dbReference>
<dbReference type="NCBIfam" id="TIGR01536">
    <property type="entry name" value="asn_synth_AEB"/>
    <property type="match status" value="1"/>
</dbReference>
<evidence type="ECO:0000256" key="7">
    <source>
        <dbReference type="ARBA" id="ARBA00048741"/>
    </source>
</evidence>
<evidence type="ECO:0000256" key="9">
    <source>
        <dbReference type="PIRSR" id="PIRSR001589-2"/>
    </source>
</evidence>
<evidence type="ECO:0000256" key="3">
    <source>
        <dbReference type="ARBA" id="ARBA00012737"/>
    </source>
</evidence>
<dbReference type="GO" id="GO:0004066">
    <property type="term" value="F:asparagine synthase (glutamine-hydrolyzing) activity"/>
    <property type="evidence" value="ECO:0007669"/>
    <property type="project" value="UniProtKB-EC"/>
</dbReference>
<dbReference type="InterPro" id="IPR051786">
    <property type="entry name" value="ASN_synthetase/amidase"/>
</dbReference>
<feature type="domain" description="Glutamine amidotransferase type-2" evidence="10">
    <location>
        <begin position="13"/>
        <end position="232"/>
    </location>
</feature>
<feature type="binding site" evidence="9">
    <location>
        <position position="307"/>
    </location>
    <ligand>
        <name>ATP</name>
        <dbReference type="ChEBI" id="CHEBI:30616"/>
    </ligand>
</feature>
<feature type="binding site" evidence="9">
    <location>
        <position position="281"/>
    </location>
    <ligand>
        <name>ATP</name>
        <dbReference type="ChEBI" id="CHEBI:30616"/>
    </ligand>
</feature>
<name>A0A1I4XX09_9NEIS</name>
<keyword evidence="4 9" id="KW-0547">Nucleotide-binding</keyword>
<dbReference type="PANTHER" id="PTHR43284:SF1">
    <property type="entry name" value="ASPARAGINE SYNTHETASE"/>
    <property type="match status" value="1"/>
</dbReference>
<dbReference type="EC" id="6.3.5.4" evidence="3"/>
<evidence type="ECO:0000256" key="8">
    <source>
        <dbReference type="PIRSR" id="PIRSR001589-1"/>
    </source>
</evidence>
<proteinExistence type="inferred from homology"/>
<dbReference type="InterPro" id="IPR014729">
    <property type="entry name" value="Rossmann-like_a/b/a_fold"/>
</dbReference>
<organism evidence="11 12">
    <name type="scientific">Formivibrio citricus</name>
    <dbReference type="NCBI Taxonomy" id="83765"/>
    <lineage>
        <taxon>Bacteria</taxon>
        <taxon>Pseudomonadati</taxon>
        <taxon>Pseudomonadota</taxon>
        <taxon>Betaproteobacteria</taxon>
        <taxon>Neisseriales</taxon>
        <taxon>Chitinibacteraceae</taxon>
        <taxon>Formivibrio</taxon>
    </lineage>
</organism>
<dbReference type="InterPro" id="IPR017932">
    <property type="entry name" value="GATase_2_dom"/>
</dbReference>
<dbReference type="GO" id="GO:0005829">
    <property type="term" value="C:cytosol"/>
    <property type="evidence" value="ECO:0007669"/>
    <property type="project" value="TreeGrafter"/>
</dbReference>